<dbReference type="Gene3D" id="3.30.300.30">
    <property type="match status" value="4"/>
</dbReference>
<dbReference type="SUPFAM" id="SSF56801">
    <property type="entry name" value="Acetyl-CoA synthetase-like"/>
    <property type="match status" value="4"/>
</dbReference>
<gene>
    <name evidence="5" type="ORF">RVF87_12380</name>
</gene>
<keyword evidence="3" id="KW-0597">Phosphoprotein</keyword>
<keyword evidence="2" id="KW-0596">Phosphopantetheine</keyword>
<keyword evidence="6" id="KW-1185">Reference proteome</keyword>
<dbReference type="Pfam" id="PF13193">
    <property type="entry name" value="AMP-binding_C"/>
    <property type="match status" value="4"/>
</dbReference>
<dbReference type="SUPFAM" id="SSF52777">
    <property type="entry name" value="CoA-dependent acyltransferases"/>
    <property type="match status" value="10"/>
</dbReference>
<reference evidence="5 6" key="1">
    <citation type="journal article" date="2023" name="Virus Evol.">
        <title>Computational host range prediction-The good, the bad, and the ugly.</title>
        <authorList>
            <person name="Howell A.A."/>
            <person name="Versoza C.J."/>
            <person name="Pfeifer S.P."/>
        </authorList>
    </citation>
    <scope>NUCLEOTIDE SEQUENCE [LARGE SCALE GENOMIC DNA]</scope>
    <source>
        <strain evidence="5 6">1610/1b</strain>
    </source>
</reference>
<feature type="domain" description="Carrier" evidence="4">
    <location>
        <begin position="1585"/>
        <end position="1660"/>
    </location>
</feature>
<dbReference type="PROSITE" id="PS00012">
    <property type="entry name" value="PHOSPHOPANTETHEINE"/>
    <property type="match status" value="4"/>
</dbReference>
<dbReference type="SMART" id="SM00823">
    <property type="entry name" value="PKS_PP"/>
    <property type="match status" value="4"/>
</dbReference>
<dbReference type="SUPFAM" id="SSF47336">
    <property type="entry name" value="ACP-like"/>
    <property type="match status" value="4"/>
</dbReference>
<dbReference type="InterPro" id="IPR001242">
    <property type="entry name" value="Condensation_dom"/>
</dbReference>
<dbReference type="InterPro" id="IPR009081">
    <property type="entry name" value="PP-bd_ACP"/>
</dbReference>
<dbReference type="InterPro" id="IPR010071">
    <property type="entry name" value="AA_adenyl_dom"/>
</dbReference>
<accession>A0ABZ2U7A5</accession>
<dbReference type="Pfam" id="PF00668">
    <property type="entry name" value="Condensation"/>
    <property type="match status" value="5"/>
</dbReference>
<dbReference type="Proteomes" id="UP001479933">
    <property type="component" value="Chromosome"/>
</dbReference>
<evidence type="ECO:0000313" key="6">
    <source>
        <dbReference type="Proteomes" id="UP001479933"/>
    </source>
</evidence>
<evidence type="ECO:0000259" key="4">
    <source>
        <dbReference type="PROSITE" id="PS50075"/>
    </source>
</evidence>
<sequence length="4737" mass="502743">MHYRTNDRSLTNPGLDTDVVASHADSVAVSAQGRSVSFAELDARSDAVAAGLIGQGVAAGDLVGVATDRSVDLVVSILGVLKVGAGYLPLDLGNPVERLAFIVGDADVRVVIADGSSADHALWAHLPASARMLSVDALVAAGSAGFARASVSADARAYVIYTSGSTGRPKGVEITHRDVVTLMDAAGEDFEFLPSDVWTMFHSYAFDFSVWELWGPLLSGGRLVVVDRDLARDPAAFLDLLVVEGVTVLSQTPSAFYQLVDARRRDQRALALRYVVFGGEALSFDQVRRWFDENPADRARLVNMYGITETTVHVSFRALERELVSEADASFIGRPLSSLQIHILDDRLHPVPEGVAGEMYVSGGQLASGYLKRPELSSTRFVADPFAGGGARMYRTGDRARRVGSDIEYLGRGDAQVQLRGFRIEFGEIEAGLLASVAGASASAARVIVDPVRGDRLVGYVVVDDGVAVDSGAVRESMAAHVPGYMVPDVVVGVGSLPLTANGKLDREALPEPDAVEVEFVAPSSPEEQAVAGVFAELLGVDQVSVAESFFDLGGNSLSAARLAARVGDALGVAVSVRDVFDAPSVRDLVAGVAGNAPALPPVTRAVPRPDRIPLSFAQQRMWFINQFDAASGMYNIPAVLRVTGDLDIDALKAAIEDVVRHHEILRTTFASTDGVAHQVIHPESAVADSLDWNVVATVDELRDAVTTSFALGTDWPIRVRILAEDADSHLLAIVLHHIAADGESMAPLVFDLATAYRARSVGGAPLFAELPVQYADFAIWQRTVLGSVDEPGSIVSRQVAYWRDALDGVPDLLELPYDRPRPRVASGRGGSVEFQIPADVARRIGQVADSADATPFMVLNAALSTYLGRLSATDDVTVSTPVAGRGRTELDALIGMFVNTLVMRTRVDLGESFADLVAATRETALAAFDHADVPFETVVDAVDPVRSEAFAPLAQVMLSLDPAASGDDVDIATGSLALSGVAQPNLPAQVDLTFTVSSSSDGDWRGDVTYATDLFDEATVAAMADTFVELLAGLTADPAVAVGDVPMLDARELDAVDALGQGEDRYLASEDLASALAASVAAHPDREALVFRDRSVSYAELGARVNVLARELIAAGVGPDVAVAICIPRSVELLVAIHAVVAAGGQYVPVDVATPAERVEYMLTTAGASVALVHAGLDVPAPIAGLDESVRVIAVDASGEVDLSTAPVTDAERLGSLSPSHAAYTLFTSGSTGRPKGVTLPHDAVVNRLRWGLDELPIDGDDLVVLKTPYTFDCSVAELFAPLMEGSRLLIAEPEGHLDPVYMADLIADSGATMVHFVPSMLSVFLELAGPERLARLDKVRIISTTGEALPPAVAAETRAAMPQAMLYNLYGPTEAAVEITYQRLDEVGDVVPIGVPVWNSTAYVLDGRLNPVGAGVPGELYVGGVQLARGYASRSDLTADRFLADPFGPAGSRMYRTGDLVRRNKAGELEYLGRTDFQVKLRGQRIELGEIEAAIALAPGVVHVSVTVASAPDGGEHLVAYVAGAPGEAVDVEVVKETIATPLPEYMRPTVWMLLDEIPLNSAGKLDRKALPAPEFTAGEYVEPATPGEDAVAEAFAEVLGVERVGVTDSFFDLGGNSLSAMRLAARAGEALDAEVTVRDVFDAPSVRELVTIVREASGRIAPIVKVEPRPQPVPVSRAQRRMWFINQFDPTSGSYNIPTALTLTGDVDVAMLAESVRDVVERHEVLRTIYPTVDGGPVQEVLPAAAARAMFDWAEAPTLDSLIASTQEGFDVSRQLPIRGRIQRTDDGLNVAITIHHIAMDGESIPVLFQDLLGAYARRAEGHPGLPALDVQYADYAIWQQNVLGDTADADSVLGKQFGYWRAALAGLPEVTDLPMDRPRPASLSSAGGLVRRDLADAVADGVAELARRHNMSPFMVTEAAFAVAVARLASTSDVVLATPVAGRSGAALEPLVGMFVNTLLLRTQVDPSSSVGDLLAGVRTGVLDAFANDQVAFDDLVETFAPNRSTAYQPLAQISFTYTDTPSSSEAIALAGIEARPMTSDAVEAKFDLTVTVSPRTETAPMVTEFIYATDLFDESSARRFAAVYQRVLEAMVADESVAVGDIDIVGAADSKPVAAAAVRAPLETGATVGLGGDVEEGTLIDLLAQRDLDLEHPALICDGEELDYEEFEERTNAIARALLARGVTPEDVIAVGMERSIGSVLATWGVIKSGAAYVPIDPAYPEDRIAYMLDDSAVAIGITDETTRERLGESACDWVFLPDLEAEADSGDDIQPAERNGSVRLTNLAYLIYTSGSTGRPKAVGVSHTGIVDFVESLAKITAGPPEDEPDTRILHVASPSFDASMFEMAWAIPAGHTLVIAPHTEFAGDALATVLERDEVTDMIITPSVLATVDPERAQYVRNLATGGEACPPELVERWSERGRRIFNCYGPTEATVWATRSRMQARKPVTIGKPNDGFTAHILDARLHRVPQGVVGELYLATEGLARGYLGRPDLTATSFIADPYGEPGSRMYATGDLVKLTKNGNLEFAGRADYQVKINGQRVELGEIEAVLDSQPGVAQSVVIGVDSDRGGRKHTEIVAYLVAKPGESIDTDAVLTDAAERLAAHMVPSQAIAIDEIPLTPAGKLDRTALPEPHAPKESAYVAPANTEEEALARIVGGLLGDDRISVTESFFSLGGDSIMSIQLSSAAKAAGLHLTPKDIFELKTIRAMAAGANGGDEAELLPELPGGGNGDLPVTPVVSWMIEHSSEPADFADFSQAIVFNFPRAARTEDLTPVLAAVADAHPMLTAVLARDGASWRFTAGSGTVLDVLDVHSTDDRDTGILDVHRRLLEAMDPERGLLFGAGVVTGSDWRRMVVAIHHLGVDAVSWSVLVEDLVTAWAQHTQGRAIELRPEATSQRRIAHLLAEQVADRLPETNYWLTQLPTRPTPLGQPEERTPALWRNEGSHVHRVSADVTGEVLTQVPAAFGGSVDDVLLGALARAVRKWQVSRGLDDDQAIAVQLESHGRDESISIGGDRIDLSRTVGWFTSLSPLAVDASGDIVHAIKSAKDARVLRPAGGVGFGLLRSGSESELARRPLPNLMYNYFGSGTAPTDNDEHDEFLPVSDGPHLPGSVVGRMSAPTDFGINVSTVGGEAKQLEALFTFAPDLFDVDSVREIAGYWDDELRAIVDLVRGGGDVGLSTVDVPGVEIAQSDLDEIADRYQNPAVWPLTPLQEGLYFQAALAEASDDPRGSLDVYITQTALTLGGEIDGKRLHEAFDTLLEKQRVLRSGFVRVSTGAALTVVPDAVRMPWREIDLRGSTVDIESEVARIRADEGRTPFDMARPPLIRAALVRHDRGAELVITNHHLLVDGWSSPLVLADLLTLYATGQTFTSSLPGAGTGDFADHARAVAAVDRTAGLDAWRQILAPITEPTLVAPGHEPSADAPPRDFIFEISEEVSDRLDALGRENAVTMATIVQFAWAVFLSRFTGNRAVSFAETVAGRSPDIEGIESMIGMFINTIPAVVDVDPDASVLDVLASMQADKVTVLDYQHLGLPSLIAQTGLPALFDTLTVYESYPVDVDSVAGIDASAAGGLQLLDAQTEDATHYPLNLSASRRGSAVEFKLKYLPSAFDEDQVSVFASVLREIVGAAAESPETRCGNLPILSATDATALLPVSGGVATEPILLPDLFAQAVRSSPDVVAVIDGTGASCTYAELDEASNRLARWLIGKGVGPERPVAVAIGRSVELLTSIWAVAKTGGAYVPVDPEYPADRVTAMVEDSAAVLGLSVNASGDLPSRGFEWATLDEVATASEVAAMSADAIDPSERLGTISVSTMAYIIYTSGSTGRPKGVAVTHSGLANFAAQESTRLNAGQGPVVLGFASPSFDASVLEYLLATVNGGTLAYRPADAVGGPELERFIAETGATHTFLTPSVLSTLDPARVPSLKSIAAGGEAVPQPVVDRWAEAVEFHNLYGPTETTIGITISDAMSVGDPVRLGGPIGGVDLMVLDDRLRPVPIGLPGELYVLGGALSRGYLDRPGLTAERFTANPHGAPGARMYRTGDVVRWTHAPNGSLTLEYTGRSDDQVKLRGLRIELGEIEAVLADYEHVASAVVIGVGGSVASALACYVVPAGAGFNVDDLRAFASRRLPAYMVPSAFTILDELPLTPVGKLDKRALPEPELETVDYIAPADGAEQTVAEVIAAVLDMDAHEVSATAGFFALGGDSLSAARLAARLTDQMGVAYSVRDVFESDTVRALAAKAGTGSDTPVLPPVTAVDPRPERIPLSFAQQRMWFINQLEPGAATYNIPIGVKLDGELDVTALQQAVRDVVDRHEILRTTFPAVDGQPYQLIHAIGSSTAEPDWEIVSDEAALYDAAATGFDVAAGPPFRVRLLRVSDTQSVLLAVMHHLVGDGESMRPLIGDIVTAYLARAAGSAPTFMPLDVQFADYALWQRRELGEPDDATSVVGRQLDYWADQLAGAPGVLDLPMDRPRPSVATHDGATVRIPLSRAVGERIDQVARDHGVTRFMVVHAALAALLSRLSATDDITVATPIAGRGQQAIEPLVGMFVNTLVLRTPVAPRTTFTDLLGEVRNADLEAFAHADVPFEAIVERVQPVRSQAFSPLAQVMLTVVDRTPDSGAEVGALTVTPLEPLVAPAQYDLSITVAADSTGDWDLSLIFATDLFDEATARRILERLAAFLDHESQWPEAPVSAAPLMTADETAAILTWSRGAQSRPRAKHLLAVAAGEEQ</sequence>
<dbReference type="InterPro" id="IPR025110">
    <property type="entry name" value="AMP-bd_C"/>
</dbReference>
<evidence type="ECO:0000256" key="2">
    <source>
        <dbReference type="ARBA" id="ARBA00022450"/>
    </source>
</evidence>
<protein>
    <submittedName>
        <fullName evidence="5">Amino acid adenylation domain-containing protein</fullName>
    </submittedName>
</protein>
<dbReference type="InterPro" id="IPR020806">
    <property type="entry name" value="PKS_PP-bd"/>
</dbReference>
<dbReference type="InterPro" id="IPR000873">
    <property type="entry name" value="AMP-dep_synth/lig_dom"/>
</dbReference>
<dbReference type="Gene3D" id="3.30.559.10">
    <property type="entry name" value="Chloramphenicol acetyltransferase-like domain"/>
    <property type="match status" value="5"/>
</dbReference>
<dbReference type="CDD" id="cd05930">
    <property type="entry name" value="A_NRPS"/>
    <property type="match status" value="2"/>
</dbReference>
<comment type="cofactor">
    <cofactor evidence="1">
        <name>pantetheine 4'-phosphate</name>
        <dbReference type="ChEBI" id="CHEBI:47942"/>
    </cofactor>
</comment>
<feature type="domain" description="Carrier" evidence="4">
    <location>
        <begin position="4175"/>
        <end position="4252"/>
    </location>
</feature>
<dbReference type="CDD" id="cd19540">
    <property type="entry name" value="LCL_NRPS-like"/>
    <property type="match status" value="3"/>
</dbReference>
<organism evidence="5 6">
    <name type="scientific">Gordonia hydrophobica</name>
    <dbReference type="NCBI Taxonomy" id="40516"/>
    <lineage>
        <taxon>Bacteria</taxon>
        <taxon>Bacillati</taxon>
        <taxon>Actinomycetota</taxon>
        <taxon>Actinomycetes</taxon>
        <taxon>Mycobacteriales</taxon>
        <taxon>Gordoniaceae</taxon>
        <taxon>Gordonia</taxon>
    </lineage>
</organism>
<dbReference type="Gene3D" id="3.30.559.30">
    <property type="entry name" value="Nonribosomal peptide synthetase, condensation domain"/>
    <property type="match status" value="5"/>
</dbReference>
<name>A0ABZ2U7A5_9ACTN</name>
<dbReference type="InterPro" id="IPR020845">
    <property type="entry name" value="AMP-binding_CS"/>
</dbReference>
<dbReference type="Gene3D" id="1.10.1200.10">
    <property type="entry name" value="ACP-like"/>
    <property type="match status" value="4"/>
</dbReference>
<dbReference type="Gene3D" id="2.30.38.10">
    <property type="entry name" value="Luciferase, Domain 3"/>
    <property type="match status" value="4"/>
</dbReference>
<dbReference type="Gene3D" id="3.40.50.980">
    <property type="match status" value="8"/>
</dbReference>
<dbReference type="Pfam" id="PF00501">
    <property type="entry name" value="AMP-binding"/>
    <property type="match status" value="4"/>
</dbReference>
<dbReference type="InterPro" id="IPR036736">
    <property type="entry name" value="ACP-like_sf"/>
</dbReference>
<dbReference type="PROSITE" id="PS50075">
    <property type="entry name" value="CARRIER"/>
    <property type="match status" value="4"/>
</dbReference>
<dbReference type="EMBL" id="CP136137">
    <property type="protein sequence ID" value="WYY09600.1"/>
    <property type="molecule type" value="Genomic_DNA"/>
</dbReference>
<dbReference type="NCBIfam" id="NF003417">
    <property type="entry name" value="PRK04813.1"/>
    <property type="match status" value="4"/>
</dbReference>
<evidence type="ECO:0000256" key="1">
    <source>
        <dbReference type="ARBA" id="ARBA00001957"/>
    </source>
</evidence>
<dbReference type="InterPro" id="IPR006162">
    <property type="entry name" value="Ppantetheine_attach_site"/>
</dbReference>
<evidence type="ECO:0000256" key="3">
    <source>
        <dbReference type="ARBA" id="ARBA00022553"/>
    </source>
</evidence>
<dbReference type="InterPro" id="IPR023213">
    <property type="entry name" value="CAT-like_dom_sf"/>
</dbReference>
<dbReference type="CDD" id="cd17643">
    <property type="entry name" value="A_NRPS_Cytc1-like"/>
    <property type="match status" value="1"/>
</dbReference>
<dbReference type="PANTHER" id="PTHR45527">
    <property type="entry name" value="NONRIBOSOMAL PEPTIDE SYNTHETASE"/>
    <property type="match status" value="1"/>
</dbReference>
<feature type="domain" description="Carrier" evidence="4">
    <location>
        <begin position="522"/>
        <end position="597"/>
    </location>
</feature>
<dbReference type="Pfam" id="PF00550">
    <property type="entry name" value="PP-binding"/>
    <property type="match status" value="4"/>
</dbReference>
<evidence type="ECO:0000313" key="5">
    <source>
        <dbReference type="EMBL" id="WYY09600.1"/>
    </source>
</evidence>
<dbReference type="NCBIfam" id="TIGR01733">
    <property type="entry name" value="AA-adenyl-dom"/>
    <property type="match status" value="4"/>
</dbReference>
<feature type="domain" description="Carrier" evidence="4">
    <location>
        <begin position="2648"/>
        <end position="2722"/>
    </location>
</feature>
<dbReference type="PANTHER" id="PTHR45527:SF1">
    <property type="entry name" value="FATTY ACID SYNTHASE"/>
    <property type="match status" value="1"/>
</dbReference>
<dbReference type="PROSITE" id="PS00455">
    <property type="entry name" value="AMP_BINDING"/>
    <property type="match status" value="3"/>
</dbReference>
<proteinExistence type="predicted"/>
<dbReference type="InterPro" id="IPR045851">
    <property type="entry name" value="AMP-bd_C_sf"/>
</dbReference>